<accession>A0AAD9KXP6</accession>
<feature type="coiled-coil region" evidence="1">
    <location>
        <begin position="233"/>
        <end position="325"/>
    </location>
</feature>
<evidence type="ECO:0000313" key="2">
    <source>
        <dbReference type="EMBL" id="KAK2178708.1"/>
    </source>
</evidence>
<evidence type="ECO:0000256" key="1">
    <source>
        <dbReference type="SAM" id="Coils"/>
    </source>
</evidence>
<keyword evidence="1" id="KW-0175">Coiled coil</keyword>
<protein>
    <submittedName>
        <fullName evidence="2">Uncharacterized protein</fullName>
    </submittedName>
</protein>
<dbReference type="Proteomes" id="UP001209878">
    <property type="component" value="Unassembled WGS sequence"/>
</dbReference>
<feature type="coiled-coil region" evidence="1">
    <location>
        <begin position="120"/>
        <end position="147"/>
    </location>
</feature>
<organism evidence="2 3">
    <name type="scientific">Ridgeia piscesae</name>
    <name type="common">Tubeworm</name>
    <dbReference type="NCBI Taxonomy" id="27915"/>
    <lineage>
        <taxon>Eukaryota</taxon>
        <taxon>Metazoa</taxon>
        <taxon>Spiralia</taxon>
        <taxon>Lophotrochozoa</taxon>
        <taxon>Annelida</taxon>
        <taxon>Polychaeta</taxon>
        <taxon>Sedentaria</taxon>
        <taxon>Canalipalpata</taxon>
        <taxon>Sabellida</taxon>
        <taxon>Siboglinidae</taxon>
        <taxon>Ridgeia</taxon>
    </lineage>
</organism>
<comment type="caution">
    <text evidence="2">The sequence shown here is derived from an EMBL/GenBank/DDBJ whole genome shotgun (WGS) entry which is preliminary data.</text>
</comment>
<sequence length="416" mass="47568">MSQAITELKKTEVSLIAVTEARDGLASSNQVFERTTDSLKVQLHEEVTTRKLSEQRVEALVSDIEQLKTAKSEADDHMGEVQKAVATLQMQVKSEREKFVKMKTDLHATKNSSHSHEAQVHLLTIQVNDLQNELSMVKNEKETVQTSLSAHNSRLTLELEQVQEVMQKEVGRLQVELHQMTVDLERSREQQSLRRQEVLQLQQELLDEQSHISDLRTQLAHAHNSLTLEVGTREKLDQRILELEMHLTKLKARYKEDDLSGFEATKVEMNKMMSDMRRRLQEQMESQNNKTTPQIEALLKEVSKLEKYKSKVAALESALSQEKSLHSITKAHLTSIDQDNYRLRQQVMQTRKRLAVSPTSDRPKSRIEEINELIARSQTRAHQLFASGVYGDGPKSKSMPADMYTSGIYADIDTST</sequence>
<keyword evidence="3" id="KW-1185">Reference proteome</keyword>
<name>A0AAD9KXP6_RIDPI</name>
<proteinExistence type="predicted"/>
<gene>
    <name evidence="2" type="ORF">NP493_532g00023</name>
</gene>
<dbReference type="AlphaFoldDB" id="A0AAD9KXP6"/>
<evidence type="ECO:0000313" key="3">
    <source>
        <dbReference type="Proteomes" id="UP001209878"/>
    </source>
</evidence>
<dbReference type="EMBL" id="JAODUO010000531">
    <property type="protein sequence ID" value="KAK2178708.1"/>
    <property type="molecule type" value="Genomic_DNA"/>
</dbReference>
<reference evidence="2" key="1">
    <citation type="journal article" date="2023" name="Mol. Biol. Evol.">
        <title>Third-Generation Sequencing Reveals the Adaptive Role of the Epigenome in Three Deep-Sea Polychaetes.</title>
        <authorList>
            <person name="Perez M."/>
            <person name="Aroh O."/>
            <person name="Sun Y."/>
            <person name="Lan Y."/>
            <person name="Juniper S.K."/>
            <person name="Young C.R."/>
            <person name="Angers B."/>
            <person name="Qian P.Y."/>
        </authorList>
    </citation>
    <scope>NUCLEOTIDE SEQUENCE</scope>
    <source>
        <strain evidence="2">R07B-5</strain>
    </source>
</reference>